<sequence length="67" mass="7940">MSGYNMRNFKKSYYLAYSVLDFGCDVRVRHVIVDARSALYAVEKLTKLLSGLYRDFRIGKVVREFYF</sequence>
<name>A0A4P8PK05_9VIRU</name>
<reference evidence="1" key="1">
    <citation type="submission" date="2018-12" db="EMBL/GenBank/DDBJ databases">
        <title>Singled stranded DNA viruses identified in blackflies (Austrosimulium ungulatum) sampled in New Zealand.</title>
        <authorList>
            <person name="Kraberger S."/>
            <person name="Fontenele R.S."/>
            <person name="Schmidlin K."/>
            <person name="Walters M."/>
            <person name="Varsani A."/>
        </authorList>
    </citation>
    <scope>NUCLEOTIDE SEQUENCE [LARGE SCALE GENOMIC DNA]</scope>
    <source>
        <strain evidence="1">044</strain>
    </source>
</reference>
<organism evidence="1">
    <name type="scientific">Blackfly microvirus SF02</name>
    <dbReference type="NCBI Taxonomy" id="2576452"/>
    <lineage>
        <taxon>Viruses</taxon>
        <taxon>Monodnaviria</taxon>
        <taxon>Sangervirae</taxon>
        <taxon>Phixviricota</taxon>
        <taxon>Malgrandaviricetes</taxon>
        <taxon>Petitvirales</taxon>
        <taxon>Microviridae</taxon>
        <taxon>Microvirus</taxon>
    </lineage>
</organism>
<proteinExistence type="predicted"/>
<dbReference type="Proteomes" id="UP000322219">
    <property type="component" value="Segment"/>
</dbReference>
<protein>
    <submittedName>
        <fullName evidence="1">Uncharacterized protein</fullName>
    </submittedName>
</protein>
<dbReference type="EMBL" id="MK249148">
    <property type="protein sequence ID" value="QCQ84679.1"/>
    <property type="molecule type" value="Genomic_DNA"/>
</dbReference>
<evidence type="ECO:0000313" key="1">
    <source>
        <dbReference type="EMBL" id="QCQ84679.1"/>
    </source>
</evidence>
<accession>A0A4P8PK05</accession>